<keyword evidence="9" id="KW-0812">Transmembrane</keyword>
<name>A0AAD5V8W7_9APHY</name>
<dbReference type="PANTHER" id="PTHR31297:SF34">
    <property type="entry name" value="GLUCAN 1,3-BETA-GLUCOSIDASE 2"/>
    <property type="match status" value="1"/>
</dbReference>
<feature type="region of interest" description="Disordered" evidence="8">
    <location>
        <begin position="152"/>
        <end position="192"/>
    </location>
</feature>
<dbReference type="AlphaFoldDB" id="A0AAD5V8W7"/>
<comment type="caution">
    <text evidence="10">The sequence shown here is derived from an EMBL/GenBank/DDBJ whole genome shotgun (WGS) entry which is preliminary data.</text>
</comment>
<feature type="transmembrane region" description="Helical" evidence="9">
    <location>
        <begin position="119"/>
        <end position="141"/>
    </location>
</feature>
<dbReference type="InterPro" id="IPR050386">
    <property type="entry name" value="Glycosyl_hydrolase_5"/>
</dbReference>
<feature type="compositionally biased region" description="Polar residues" evidence="8">
    <location>
        <begin position="62"/>
        <end position="79"/>
    </location>
</feature>
<dbReference type="EMBL" id="JANAWD010000089">
    <property type="protein sequence ID" value="KAJ3487525.1"/>
    <property type="molecule type" value="Genomic_DNA"/>
</dbReference>
<proteinExistence type="inferred from homology"/>
<gene>
    <name evidence="10" type="ORF">NLI96_g3474</name>
</gene>
<dbReference type="GO" id="GO:0071555">
    <property type="term" value="P:cell wall organization"/>
    <property type="evidence" value="ECO:0007669"/>
    <property type="project" value="UniProtKB-KW"/>
</dbReference>
<evidence type="ECO:0000256" key="9">
    <source>
        <dbReference type="SAM" id="Phobius"/>
    </source>
</evidence>
<reference evidence="10" key="1">
    <citation type="submission" date="2022-07" db="EMBL/GenBank/DDBJ databases">
        <title>Genome Sequence of Physisporinus lineatus.</title>
        <authorList>
            <person name="Buettner E."/>
        </authorList>
    </citation>
    <scope>NUCLEOTIDE SEQUENCE</scope>
    <source>
        <strain evidence="10">VT162</strain>
    </source>
</reference>
<feature type="region of interest" description="Disordered" evidence="8">
    <location>
        <begin position="779"/>
        <end position="809"/>
    </location>
</feature>
<sequence length="809" mass="85462">MDRNPFENPGHEASQTPDYISQIPTTDPSQMPFLPPPIRPGSGIDHSVASTPRGSAAFGNNPYGTPRSQPGAFGSNNSVPLLGAGATGATPSGLGTKETYNDPGEYAESKYTPWYKRPLMWILGLGAIAIIVVAVVVPVYFTVIKKNNDTAVSGGAAHAPEASPTSSAGGGGDKGNDKPGTTKNVITGGDGSTITKDDGSTFVYKNQFGGFWVSDPDDPFNDNAQPNSWTPPLNQTWKWGTDRVFGVNLGGLFVLEPFISPALFQLQTGTTDEWSLSQVLSNLPTGNNLSAVMEEHYNTFITEEDMAQIAGAGLNWIRLPIPFWAIETWADVGFDGGSGGEVGEPFLAQTCWKYILRIFKWARKYGIRVNLDLHTIPGSQNGYNHSGRYGQVNFLHGPMGIANAQRALDYIRIFTEFISQPQYSNVVPMFSIMNEALVSTIGMDNIQAFYLHAYNMIRGITGVGEGKGPFITIHDGFQGLSVWSSFLNGGDRVGLDTHPYFAFNGQPNGEPINVLADGGDGTMYGGKWPKQACQAWGPGMNTSRNQFGITIAGEFSNGFNDCGLYIRGFGGSPSSAADCNFFSDSSQWDDRTKNGLMNFALASMDALGDWFFWTWKIGASSLTGQVNAPLWSYKLGLDNGWMPTDPRQAIGMCAKLGATGTNFDGSYLAWQTGGSPAATPAAAGVGDFPPASINGAGAAAAALPSYTATKSVVTLPGPSFTPAPSKSVSVGGWFNSADTSSLVTTIPGCRYPNAWSAESSPVPTGCGGNDAAVPTPVVSTPGGVITTEAPAPAGTTDPSVATTAAARRR</sequence>
<keyword evidence="3" id="KW-0325">Glycoprotein</keyword>
<evidence type="ECO:0000256" key="5">
    <source>
        <dbReference type="ARBA" id="ARBA00023316"/>
    </source>
</evidence>
<organism evidence="10 11">
    <name type="scientific">Meripilus lineatus</name>
    <dbReference type="NCBI Taxonomy" id="2056292"/>
    <lineage>
        <taxon>Eukaryota</taxon>
        <taxon>Fungi</taxon>
        <taxon>Dikarya</taxon>
        <taxon>Basidiomycota</taxon>
        <taxon>Agaricomycotina</taxon>
        <taxon>Agaricomycetes</taxon>
        <taxon>Polyporales</taxon>
        <taxon>Meripilaceae</taxon>
        <taxon>Meripilus</taxon>
    </lineage>
</organism>
<evidence type="ECO:0000256" key="4">
    <source>
        <dbReference type="ARBA" id="ARBA00023295"/>
    </source>
</evidence>
<evidence type="ECO:0000256" key="7">
    <source>
        <dbReference type="ARBA" id="ARBA00038929"/>
    </source>
</evidence>
<evidence type="ECO:0000256" key="2">
    <source>
        <dbReference type="ARBA" id="ARBA00022801"/>
    </source>
</evidence>
<dbReference type="PANTHER" id="PTHR31297">
    <property type="entry name" value="GLUCAN ENDO-1,6-BETA-GLUCOSIDASE B"/>
    <property type="match status" value="1"/>
</dbReference>
<keyword evidence="2" id="KW-0378">Hydrolase</keyword>
<evidence type="ECO:0000256" key="3">
    <source>
        <dbReference type="ARBA" id="ARBA00023180"/>
    </source>
</evidence>
<dbReference type="GO" id="GO:0005576">
    <property type="term" value="C:extracellular region"/>
    <property type="evidence" value="ECO:0007669"/>
    <property type="project" value="TreeGrafter"/>
</dbReference>
<evidence type="ECO:0000313" key="11">
    <source>
        <dbReference type="Proteomes" id="UP001212997"/>
    </source>
</evidence>
<evidence type="ECO:0000313" key="10">
    <source>
        <dbReference type="EMBL" id="KAJ3487525.1"/>
    </source>
</evidence>
<keyword evidence="5" id="KW-0961">Cell wall biogenesis/degradation</keyword>
<feature type="compositionally biased region" description="Polar residues" evidence="8">
    <location>
        <begin position="13"/>
        <end position="29"/>
    </location>
</feature>
<keyword evidence="11" id="KW-1185">Reference proteome</keyword>
<protein>
    <recommendedName>
        <fullName evidence="7">glucan 1,3-beta-glucosidase</fullName>
        <ecNumber evidence="7">3.2.1.58</ecNumber>
    </recommendedName>
</protein>
<dbReference type="Proteomes" id="UP001212997">
    <property type="component" value="Unassembled WGS sequence"/>
</dbReference>
<keyword evidence="9" id="KW-1133">Transmembrane helix</keyword>
<evidence type="ECO:0000256" key="8">
    <source>
        <dbReference type="SAM" id="MobiDB-lite"/>
    </source>
</evidence>
<dbReference type="GO" id="GO:0009251">
    <property type="term" value="P:glucan catabolic process"/>
    <property type="evidence" value="ECO:0007669"/>
    <property type="project" value="TreeGrafter"/>
</dbReference>
<dbReference type="Gene3D" id="3.20.20.80">
    <property type="entry name" value="Glycosidases"/>
    <property type="match status" value="1"/>
</dbReference>
<dbReference type="SUPFAM" id="SSF51445">
    <property type="entry name" value="(Trans)glycosidases"/>
    <property type="match status" value="1"/>
</dbReference>
<dbReference type="InterPro" id="IPR017853">
    <property type="entry name" value="GH"/>
</dbReference>
<dbReference type="GO" id="GO:0004338">
    <property type="term" value="F:glucan exo-1,3-beta-glucosidase activity"/>
    <property type="evidence" value="ECO:0007669"/>
    <property type="project" value="UniProtKB-EC"/>
</dbReference>
<dbReference type="EC" id="3.2.1.58" evidence="7"/>
<comment type="catalytic activity">
    <reaction evidence="6">
        <text>Successive hydrolysis of beta-D-glucose units from the non-reducing ends of (1-&gt;3)-beta-D-glucans, releasing alpha-glucose.</text>
        <dbReference type="EC" id="3.2.1.58"/>
    </reaction>
</comment>
<evidence type="ECO:0000256" key="6">
    <source>
        <dbReference type="ARBA" id="ARBA00036824"/>
    </source>
</evidence>
<dbReference type="GO" id="GO:0009986">
    <property type="term" value="C:cell surface"/>
    <property type="evidence" value="ECO:0007669"/>
    <property type="project" value="TreeGrafter"/>
</dbReference>
<keyword evidence="9" id="KW-0472">Membrane</keyword>
<comment type="similarity">
    <text evidence="1">Belongs to the glycosyl hydrolase 5 (cellulase A) family.</text>
</comment>
<keyword evidence="4" id="KW-0326">Glycosidase</keyword>
<accession>A0AAD5V8W7</accession>
<feature type="region of interest" description="Disordered" evidence="8">
    <location>
        <begin position="1"/>
        <end position="107"/>
    </location>
</feature>
<evidence type="ECO:0000256" key="1">
    <source>
        <dbReference type="ARBA" id="ARBA00005641"/>
    </source>
</evidence>